<dbReference type="PRINTS" id="PR01801">
    <property type="entry name" value="SURFCEANTIGN"/>
</dbReference>
<evidence type="ECO:0000256" key="1">
    <source>
        <dbReference type="SAM" id="SignalP"/>
    </source>
</evidence>
<dbReference type="SUPFAM" id="SSF74877">
    <property type="entry name" value="Major surface antigen p30, SAG1"/>
    <property type="match status" value="2"/>
</dbReference>
<gene>
    <name evidence="3" type="ORF">BESB_050150</name>
</gene>
<dbReference type="KEGG" id="bbes:BESB_050150"/>
<dbReference type="InterPro" id="IPR028352">
    <property type="entry name" value="Surface_antig_SAG1"/>
</dbReference>
<feature type="chain" id="PRO_5012111816" evidence="1">
    <location>
        <begin position="24"/>
        <end position="343"/>
    </location>
</feature>
<organism evidence="3 4">
    <name type="scientific">Besnoitia besnoiti</name>
    <name type="common">Apicomplexan protozoan</name>
    <dbReference type="NCBI Taxonomy" id="94643"/>
    <lineage>
        <taxon>Eukaryota</taxon>
        <taxon>Sar</taxon>
        <taxon>Alveolata</taxon>
        <taxon>Apicomplexa</taxon>
        <taxon>Conoidasida</taxon>
        <taxon>Coccidia</taxon>
        <taxon>Eucoccidiorida</taxon>
        <taxon>Eimeriorina</taxon>
        <taxon>Sarcocystidae</taxon>
        <taxon>Besnoitia</taxon>
    </lineage>
</organism>
<dbReference type="Proteomes" id="UP000224006">
    <property type="component" value="Chromosome III"/>
</dbReference>
<dbReference type="GeneID" id="40309945"/>
<evidence type="ECO:0000313" key="3">
    <source>
        <dbReference type="EMBL" id="PFH36823.1"/>
    </source>
</evidence>
<dbReference type="InterPro" id="IPR007226">
    <property type="entry name" value="SRS_dom"/>
</dbReference>
<keyword evidence="4" id="KW-1185">Reference proteome</keyword>
<feature type="domain" description="SRS" evidence="2">
    <location>
        <begin position="43"/>
        <end position="169"/>
    </location>
</feature>
<dbReference type="EMBL" id="NWUJ01000003">
    <property type="protein sequence ID" value="PFH36823.1"/>
    <property type="molecule type" value="Genomic_DNA"/>
</dbReference>
<dbReference type="RefSeq" id="XP_029220832.1">
    <property type="nucleotide sequence ID" value="XM_029363466.1"/>
</dbReference>
<reference evidence="3 4" key="1">
    <citation type="submission" date="2017-09" db="EMBL/GenBank/DDBJ databases">
        <title>Genome sequencing of Besnoitia besnoiti strain Bb-Ger1.</title>
        <authorList>
            <person name="Schares G."/>
            <person name="Venepally P."/>
            <person name="Lorenzi H.A."/>
        </authorList>
    </citation>
    <scope>NUCLEOTIDE SEQUENCE [LARGE SCALE GENOMIC DNA]</scope>
    <source>
        <strain evidence="3 4">Bb-Ger1</strain>
    </source>
</reference>
<dbReference type="GO" id="GO:0016020">
    <property type="term" value="C:membrane"/>
    <property type="evidence" value="ECO:0007669"/>
    <property type="project" value="InterPro"/>
</dbReference>
<dbReference type="InterPro" id="IPR036755">
    <property type="entry name" value="SRS_dom_sf"/>
</dbReference>
<dbReference type="OrthoDB" id="331501at2759"/>
<evidence type="ECO:0000313" key="4">
    <source>
        <dbReference type="Proteomes" id="UP000224006"/>
    </source>
</evidence>
<dbReference type="Gene3D" id="2.60.40.1320">
    <property type="entry name" value="SRS domain"/>
    <property type="match status" value="2"/>
</dbReference>
<comment type="caution">
    <text evidence="3">The sequence shown here is derived from an EMBL/GenBank/DDBJ whole genome shotgun (WGS) entry which is preliminary data.</text>
</comment>
<dbReference type="VEuPathDB" id="ToxoDB:BESB_050150"/>
<feature type="signal peptide" evidence="1">
    <location>
        <begin position="1"/>
        <end position="23"/>
    </location>
</feature>
<protein>
    <submittedName>
        <fullName evidence="3">SAG-related sequence</fullName>
    </submittedName>
</protein>
<feature type="domain" description="SRS" evidence="2">
    <location>
        <begin position="179"/>
        <end position="312"/>
    </location>
</feature>
<accession>A0A2A9MM30</accession>
<proteinExistence type="predicted"/>
<sequence length="343" mass="36039">MRLPIVALFTSGVVLCLWVPVHTASGDTGQAANACHSIASGMSCTCTEQGDVAAKLSAVISEQKPALEILCKPDKLTCAPDGLKDGKVCPENTTTLTDCKDPRQCIEVGSLLFPSSTKVSWTESNASADEKPRMLTIPEGTFPFSDRHFVVGCLDNDKTKTKCIVDVTINARSTVTNGQTVTCSYGKTSNPSHQTIKLTSSQNSFTLVCGEDGEVLPTLYQKTYCTGDASADAAGICSGNYSTVVPTYQEGWWSKGDEPKPNSFTLTIPRDQFPENDGKIMVGCRKSEKKPLEKSGTPVPAGASVCSVDVTIEGTGPASSSSLLSTGFSALLALGASGWVVAA</sequence>
<name>A0A2A9MM30_BESBE</name>
<dbReference type="AlphaFoldDB" id="A0A2A9MM30"/>
<evidence type="ECO:0000259" key="2">
    <source>
        <dbReference type="Pfam" id="PF04092"/>
    </source>
</evidence>
<dbReference type="Pfam" id="PF04092">
    <property type="entry name" value="SAG"/>
    <property type="match status" value="2"/>
</dbReference>
<keyword evidence="1" id="KW-0732">Signal</keyword>